<feature type="compositionally biased region" description="Basic residues" evidence="7">
    <location>
        <begin position="279"/>
        <end position="292"/>
    </location>
</feature>
<keyword evidence="4" id="KW-0804">Transcription</keyword>
<dbReference type="SUPFAM" id="SSF46785">
    <property type="entry name" value="Winged helix' DNA-binding domain"/>
    <property type="match status" value="1"/>
</dbReference>
<dbReference type="PANTHER" id="PTHR45881">
    <property type="entry name" value="CHECKPOINT SUPPRESSOR 1-LIKE, ISOFORM A-RELATED"/>
    <property type="match status" value="1"/>
</dbReference>
<organism evidence="9 10">
    <name type="scientific">Decorospora gaudefroyi</name>
    <dbReference type="NCBI Taxonomy" id="184978"/>
    <lineage>
        <taxon>Eukaryota</taxon>
        <taxon>Fungi</taxon>
        <taxon>Dikarya</taxon>
        <taxon>Ascomycota</taxon>
        <taxon>Pezizomycotina</taxon>
        <taxon>Dothideomycetes</taxon>
        <taxon>Pleosporomycetidae</taxon>
        <taxon>Pleosporales</taxon>
        <taxon>Pleosporineae</taxon>
        <taxon>Pleosporaceae</taxon>
        <taxon>Decorospora</taxon>
    </lineage>
</organism>
<dbReference type="AlphaFoldDB" id="A0A6A5KU53"/>
<evidence type="ECO:0000256" key="1">
    <source>
        <dbReference type="ARBA" id="ARBA00004123"/>
    </source>
</evidence>
<dbReference type="InterPro" id="IPR001766">
    <property type="entry name" value="Fork_head_dom"/>
</dbReference>
<dbReference type="Pfam" id="PF00250">
    <property type="entry name" value="Forkhead"/>
    <property type="match status" value="1"/>
</dbReference>
<feature type="compositionally biased region" description="Polar residues" evidence="7">
    <location>
        <begin position="410"/>
        <end position="421"/>
    </location>
</feature>
<evidence type="ECO:0000313" key="9">
    <source>
        <dbReference type="EMBL" id="KAF1837173.1"/>
    </source>
</evidence>
<evidence type="ECO:0000313" key="10">
    <source>
        <dbReference type="Proteomes" id="UP000800040"/>
    </source>
</evidence>
<evidence type="ECO:0000256" key="5">
    <source>
        <dbReference type="ARBA" id="ARBA00023242"/>
    </source>
</evidence>
<evidence type="ECO:0000256" key="3">
    <source>
        <dbReference type="ARBA" id="ARBA00023125"/>
    </source>
</evidence>
<dbReference type="PROSITE" id="PS50039">
    <property type="entry name" value="FORK_HEAD_3"/>
    <property type="match status" value="1"/>
</dbReference>
<comment type="subcellular location">
    <subcellularLocation>
        <location evidence="1 6">Nucleus</location>
    </subcellularLocation>
</comment>
<keyword evidence="5 6" id="KW-0539">Nucleus</keyword>
<dbReference type="InterPro" id="IPR036390">
    <property type="entry name" value="WH_DNA-bd_sf"/>
</dbReference>
<dbReference type="SMART" id="SM00339">
    <property type="entry name" value="FH"/>
    <property type="match status" value="1"/>
</dbReference>
<dbReference type="OrthoDB" id="5954824at2759"/>
<dbReference type="InterPro" id="IPR036388">
    <property type="entry name" value="WH-like_DNA-bd_sf"/>
</dbReference>
<feature type="compositionally biased region" description="Polar residues" evidence="7">
    <location>
        <begin position="293"/>
        <end position="302"/>
    </location>
</feature>
<name>A0A6A5KU53_9PLEO</name>
<feature type="DNA-binding region" description="Fork-head" evidence="6">
    <location>
        <begin position="189"/>
        <end position="285"/>
    </location>
</feature>
<evidence type="ECO:0000256" key="2">
    <source>
        <dbReference type="ARBA" id="ARBA00023015"/>
    </source>
</evidence>
<dbReference type="InterPro" id="IPR030456">
    <property type="entry name" value="TF_fork_head_CS_2"/>
</dbReference>
<sequence>MATSVHDSAPSSDHRTPHSAMSLDEQQPLQWTAPTGLLLNYMGSNGADYNASSALPSGPGDYYGYAQNGMSYNGNYSLAYAPQYPDSSCPRSYTGLDLTDLPNDVSVTDAYPPTAYHIEPPKNHDAMDLSDHEINGQLTQLSNDYEHQQYSSRNKIQDHSGYQSPYSDLTRASTPHDDIPRHPDGTVIDKEQPYAQLIYQALMNAPGRTMILRDIYDWFKANTDKATGSETKGWQNSIRHNLSMNGAFEKVDQPCDEARKGFMWRLTEEAIRDGVKSTTRYRSKQPNKRAHRTQQPLPQRQASGAKGGQAARRSARMKRLGNMYDYSTSARSVPSAFDPCYLNQQSPHTHSYPYSPYYSDGDFKSDPDFGSPLGGPLFPPPPLQPRAYLGSPMLQGVPITDTGYVLDQSPTASLFTNSPSPTADEPRTPGDLGGGWQEDVGVPCVFDEQIAYREYAG</sequence>
<dbReference type="PANTHER" id="PTHR45881:SF5">
    <property type="entry name" value="FORK-HEAD DOMAIN-CONTAINING PROTEIN"/>
    <property type="match status" value="1"/>
</dbReference>
<feature type="region of interest" description="Disordered" evidence="7">
    <location>
        <begin position="1"/>
        <end position="27"/>
    </location>
</feature>
<reference evidence="9" key="1">
    <citation type="submission" date="2020-01" db="EMBL/GenBank/DDBJ databases">
        <authorList>
            <consortium name="DOE Joint Genome Institute"/>
            <person name="Haridas S."/>
            <person name="Albert R."/>
            <person name="Binder M."/>
            <person name="Bloem J."/>
            <person name="Labutti K."/>
            <person name="Salamov A."/>
            <person name="Andreopoulos B."/>
            <person name="Baker S.E."/>
            <person name="Barry K."/>
            <person name="Bills G."/>
            <person name="Bluhm B.H."/>
            <person name="Cannon C."/>
            <person name="Castanera R."/>
            <person name="Culley D.E."/>
            <person name="Daum C."/>
            <person name="Ezra D."/>
            <person name="Gonzalez J.B."/>
            <person name="Henrissat B."/>
            <person name="Kuo A."/>
            <person name="Liang C."/>
            <person name="Lipzen A."/>
            <person name="Lutzoni F."/>
            <person name="Magnuson J."/>
            <person name="Mondo S."/>
            <person name="Nolan M."/>
            <person name="Ohm R."/>
            <person name="Pangilinan J."/>
            <person name="Park H.-J."/>
            <person name="Ramirez L."/>
            <person name="Alfaro M."/>
            <person name="Sun H."/>
            <person name="Tritt A."/>
            <person name="Yoshinaga Y."/>
            <person name="Zwiers L.-H."/>
            <person name="Turgeon B.G."/>
            <person name="Goodwin S.B."/>
            <person name="Spatafora J.W."/>
            <person name="Crous P.W."/>
            <person name="Grigoriev I.V."/>
        </authorList>
    </citation>
    <scope>NUCLEOTIDE SEQUENCE</scope>
    <source>
        <strain evidence="9">P77</strain>
    </source>
</reference>
<gene>
    <name evidence="9" type="ORF">BDW02DRAFT_492083</name>
</gene>
<dbReference type="EMBL" id="ML975265">
    <property type="protein sequence ID" value="KAF1837173.1"/>
    <property type="molecule type" value="Genomic_DNA"/>
</dbReference>
<feature type="compositionally biased region" description="Polar residues" evidence="7">
    <location>
        <begin position="1"/>
        <end position="11"/>
    </location>
</feature>
<keyword evidence="10" id="KW-1185">Reference proteome</keyword>
<proteinExistence type="predicted"/>
<evidence type="ECO:0000256" key="4">
    <source>
        <dbReference type="ARBA" id="ARBA00023163"/>
    </source>
</evidence>
<feature type="compositionally biased region" description="Polar residues" evidence="7">
    <location>
        <begin position="146"/>
        <end position="173"/>
    </location>
</feature>
<feature type="domain" description="Fork-head" evidence="8">
    <location>
        <begin position="189"/>
        <end position="285"/>
    </location>
</feature>
<evidence type="ECO:0000256" key="6">
    <source>
        <dbReference type="PROSITE-ProRule" id="PRU00089"/>
    </source>
</evidence>
<dbReference type="Gene3D" id="1.10.10.10">
    <property type="entry name" value="Winged helix-like DNA-binding domain superfamily/Winged helix DNA-binding domain"/>
    <property type="match status" value="1"/>
</dbReference>
<dbReference type="Proteomes" id="UP000800040">
    <property type="component" value="Unassembled WGS sequence"/>
</dbReference>
<dbReference type="GO" id="GO:0000981">
    <property type="term" value="F:DNA-binding transcription factor activity, RNA polymerase II-specific"/>
    <property type="evidence" value="ECO:0007669"/>
    <property type="project" value="TreeGrafter"/>
</dbReference>
<keyword evidence="2" id="KW-0805">Transcription regulation</keyword>
<protein>
    <recommendedName>
        <fullName evidence="8">Fork-head domain-containing protein</fullName>
    </recommendedName>
</protein>
<evidence type="ECO:0000256" key="7">
    <source>
        <dbReference type="SAM" id="MobiDB-lite"/>
    </source>
</evidence>
<keyword evidence="3 6" id="KW-0238">DNA-binding</keyword>
<dbReference type="GO" id="GO:0000978">
    <property type="term" value="F:RNA polymerase II cis-regulatory region sequence-specific DNA binding"/>
    <property type="evidence" value="ECO:0007669"/>
    <property type="project" value="TreeGrafter"/>
</dbReference>
<feature type="region of interest" description="Disordered" evidence="7">
    <location>
        <begin position="275"/>
        <end position="314"/>
    </location>
</feature>
<dbReference type="GO" id="GO:0005634">
    <property type="term" value="C:nucleus"/>
    <property type="evidence" value="ECO:0007669"/>
    <property type="project" value="UniProtKB-SubCell"/>
</dbReference>
<dbReference type="PROSITE" id="PS00658">
    <property type="entry name" value="FORK_HEAD_2"/>
    <property type="match status" value="1"/>
</dbReference>
<feature type="region of interest" description="Disordered" evidence="7">
    <location>
        <begin position="146"/>
        <end position="179"/>
    </location>
</feature>
<feature type="region of interest" description="Disordered" evidence="7">
    <location>
        <begin position="410"/>
        <end position="439"/>
    </location>
</feature>
<evidence type="ECO:0000259" key="8">
    <source>
        <dbReference type="PROSITE" id="PS50039"/>
    </source>
</evidence>
<accession>A0A6A5KU53</accession>